<evidence type="ECO:0000313" key="2">
    <source>
        <dbReference type="EMBL" id="RTZ80806.1"/>
    </source>
</evidence>
<accession>A0A432GBU2</accession>
<evidence type="ECO:0000313" key="4">
    <source>
        <dbReference type="EMBL" id="RTZ93025.1"/>
    </source>
</evidence>
<dbReference type="Proteomes" id="UP000287176">
    <property type="component" value="Unassembled WGS sequence"/>
</dbReference>
<dbReference type="Proteomes" id="UP000288322">
    <property type="component" value="Unassembled WGS sequence"/>
</dbReference>
<evidence type="ECO:0000313" key="6">
    <source>
        <dbReference type="Proteomes" id="UP000287176"/>
    </source>
</evidence>
<keyword evidence="1" id="KW-1133">Transmembrane helix</keyword>
<dbReference type="EMBL" id="QNZH01000011">
    <property type="protein sequence ID" value="RTZ93025.1"/>
    <property type="molecule type" value="Genomic_DNA"/>
</dbReference>
<name>A0A432GBU2_9DELT</name>
<keyword evidence="1" id="KW-0812">Transmembrane</keyword>
<proteinExistence type="predicted"/>
<comment type="caution">
    <text evidence="2">The sequence shown here is derived from an EMBL/GenBank/DDBJ whole genome shotgun (WGS) entry which is preliminary data.</text>
</comment>
<sequence>MVFEHKLGELMEKSIVFENAPEQHIYAKIIYHISNLGLLALIMGFILYIFGVLTPLVPLEELPKYWSLSLTQFLEKTGAPTGWRWTAMLGYGDVIPFLGVTILASVTFVCFLALLFSFLQRGAKVLAFIAAMELFFILISASNLIQISH</sequence>
<reference evidence="5 6" key="1">
    <citation type="submission" date="2018-06" db="EMBL/GenBank/DDBJ databases">
        <title>Combined omics and stable isotope probing to characterize newly discovered Mariana Back-Arc vent microbial communities.</title>
        <authorList>
            <person name="Trembath-Reichert E."/>
            <person name="Huber J.A."/>
        </authorList>
    </citation>
    <scope>NUCLEOTIDE SEQUENCE [LARGE SCALE GENOMIC DNA]</scope>
    <source>
        <strain evidence="4">MAG 151</strain>
        <strain evidence="3">MAG 24</strain>
        <strain evidence="2">MAG 63_1</strain>
    </source>
</reference>
<protein>
    <submittedName>
        <fullName evidence="2">DUF1634 domain-containing protein</fullName>
    </submittedName>
</protein>
<gene>
    <name evidence="4" type="ORF">DSY93_00410</name>
    <name evidence="3" type="ORF">DSY94_06640</name>
    <name evidence="2" type="ORF">DSY97_02450</name>
</gene>
<evidence type="ECO:0000256" key="1">
    <source>
        <dbReference type="SAM" id="Phobius"/>
    </source>
</evidence>
<evidence type="ECO:0000313" key="5">
    <source>
        <dbReference type="Proteomes" id="UP000286801"/>
    </source>
</evidence>
<dbReference type="EMBL" id="QNZL01000067">
    <property type="protein sequence ID" value="RTZ80806.1"/>
    <property type="molecule type" value="Genomic_DNA"/>
</dbReference>
<feature type="transmembrane region" description="Helical" evidence="1">
    <location>
        <begin position="94"/>
        <end position="118"/>
    </location>
</feature>
<dbReference type="Proteomes" id="UP000286801">
    <property type="component" value="Unassembled WGS sequence"/>
</dbReference>
<dbReference type="AlphaFoldDB" id="A0A432GBU2"/>
<feature type="transmembrane region" description="Helical" evidence="1">
    <location>
        <begin position="36"/>
        <end position="57"/>
    </location>
</feature>
<evidence type="ECO:0000313" key="3">
    <source>
        <dbReference type="EMBL" id="RTZ84206.1"/>
    </source>
</evidence>
<feature type="transmembrane region" description="Helical" evidence="1">
    <location>
        <begin position="125"/>
        <end position="145"/>
    </location>
</feature>
<organism evidence="2 5">
    <name type="scientific">SAR324 cluster bacterium</name>
    <dbReference type="NCBI Taxonomy" id="2024889"/>
    <lineage>
        <taxon>Bacteria</taxon>
        <taxon>Deltaproteobacteria</taxon>
        <taxon>SAR324 cluster</taxon>
    </lineage>
</organism>
<keyword evidence="1" id="KW-0472">Membrane</keyword>
<dbReference type="EMBL" id="QNZI01000168">
    <property type="protein sequence ID" value="RTZ84206.1"/>
    <property type="molecule type" value="Genomic_DNA"/>
</dbReference>